<feature type="transmembrane region" description="Helical" evidence="3">
    <location>
        <begin position="169"/>
        <end position="186"/>
    </location>
</feature>
<dbReference type="EMBL" id="SMKU01000035">
    <property type="protein sequence ID" value="TDD93061.1"/>
    <property type="molecule type" value="Genomic_DNA"/>
</dbReference>
<evidence type="ECO:0000256" key="2">
    <source>
        <dbReference type="SAM" id="MobiDB-lite"/>
    </source>
</evidence>
<dbReference type="Proteomes" id="UP000294513">
    <property type="component" value="Unassembled WGS sequence"/>
</dbReference>
<feature type="domain" description="EamA" evidence="4">
    <location>
        <begin position="139"/>
        <end position="266"/>
    </location>
</feature>
<comment type="caution">
    <text evidence="5">The sequence shown here is derived from an EMBL/GenBank/DDBJ whole genome shotgun (WGS) entry which is preliminary data.</text>
</comment>
<dbReference type="InterPro" id="IPR000620">
    <property type="entry name" value="EamA_dom"/>
</dbReference>
<evidence type="ECO:0000256" key="3">
    <source>
        <dbReference type="SAM" id="Phobius"/>
    </source>
</evidence>
<evidence type="ECO:0000313" key="5">
    <source>
        <dbReference type="EMBL" id="TDD93061.1"/>
    </source>
</evidence>
<reference evidence="5 6" key="1">
    <citation type="submission" date="2019-03" db="EMBL/GenBank/DDBJ databases">
        <title>Draft genome sequences of novel Actinobacteria.</title>
        <authorList>
            <person name="Sahin N."/>
            <person name="Ay H."/>
            <person name="Saygin H."/>
        </authorList>
    </citation>
    <scope>NUCLEOTIDE SEQUENCE [LARGE SCALE GENOMIC DNA]</scope>
    <source>
        <strain evidence="5 6">H3C3</strain>
    </source>
</reference>
<feature type="transmembrane region" description="Helical" evidence="3">
    <location>
        <begin position="198"/>
        <end position="216"/>
    </location>
</feature>
<dbReference type="InterPro" id="IPR037185">
    <property type="entry name" value="EmrE-like"/>
</dbReference>
<keyword evidence="6" id="KW-1185">Reference proteome</keyword>
<evidence type="ECO:0000313" key="6">
    <source>
        <dbReference type="Proteomes" id="UP000294513"/>
    </source>
</evidence>
<dbReference type="AlphaFoldDB" id="A0A4R5C0I3"/>
<feature type="region of interest" description="Disordered" evidence="2">
    <location>
        <begin position="278"/>
        <end position="298"/>
    </location>
</feature>
<evidence type="ECO:0000259" key="4">
    <source>
        <dbReference type="Pfam" id="PF00892"/>
    </source>
</evidence>
<evidence type="ECO:0000256" key="1">
    <source>
        <dbReference type="ARBA" id="ARBA00007362"/>
    </source>
</evidence>
<organism evidence="5 6">
    <name type="scientific">Actinomadura rubrisoli</name>
    <dbReference type="NCBI Taxonomy" id="2530368"/>
    <lineage>
        <taxon>Bacteria</taxon>
        <taxon>Bacillati</taxon>
        <taxon>Actinomycetota</taxon>
        <taxon>Actinomycetes</taxon>
        <taxon>Streptosporangiales</taxon>
        <taxon>Thermomonosporaceae</taxon>
        <taxon>Actinomadura</taxon>
    </lineage>
</organism>
<comment type="similarity">
    <text evidence="1">Belongs to the EamA transporter family.</text>
</comment>
<feature type="transmembrane region" description="Helical" evidence="3">
    <location>
        <begin position="228"/>
        <end position="248"/>
    </location>
</feature>
<keyword evidence="3" id="KW-0472">Membrane</keyword>
<keyword evidence="3" id="KW-0812">Transmembrane</keyword>
<feature type="transmembrane region" description="Helical" evidence="3">
    <location>
        <begin position="65"/>
        <end position="82"/>
    </location>
</feature>
<name>A0A4R5C0I3_9ACTN</name>
<accession>A0A4R5C0I3</accession>
<feature type="transmembrane region" description="Helical" evidence="3">
    <location>
        <begin position="138"/>
        <end position="157"/>
    </location>
</feature>
<protein>
    <submittedName>
        <fullName evidence="5">EamA family transporter</fullName>
    </submittedName>
</protein>
<feature type="transmembrane region" description="Helical" evidence="3">
    <location>
        <begin position="32"/>
        <end position="53"/>
    </location>
</feature>
<gene>
    <name evidence="5" type="ORF">E1298_10305</name>
</gene>
<dbReference type="Pfam" id="PF00892">
    <property type="entry name" value="EamA"/>
    <property type="match status" value="1"/>
</dbReference>
<dbReference type="SUPFAM" id="SSF103481">
    <property type="entry name" value="Multidrug resistance efflux transporter EmrE"/>
    <property type="match status" value="1"/>
</dbReference>
<keyword evidence="3" id="KW-1133">Transmembrane helix</keyword>
<proteinExistence type="inferred from homology"/>
<dbReference type="PROSITE" id="PS51257">
    <property type="entry name" value="PROKAR_LIPOPROTEIN"/>
    <property type="match status" value="1"/>
</dbReference>
<feature type="transmembrane region" description="Helical" evidence="3">
    <location>
        <begin position="254"/>
        <end position="275"/>
    </location>
</feature>
<dbReference type="GO" id="GO:0016020">
    <property type="term" value="C:membrane"/>
    <property type="evidence" value="ECO:0007669"/>
    <property type="project" value="InterPro"/>
</dbReference>
<sequence>MTIRSTVPAPLLVLGSVVSVQAGMACGKGLSSAAGPAGVVALRLAFTALALLLIWRPRPPRRESLGLIAALGAAIAGMQLIYPAMDRLPVGIASAFQFLGPLALALAKARRPADLLWAALAGTGVFLLSDPLGSPVPLAGAALALGSGACMAAYLVLNKRAGASAAGGAPLAWAVLVAALLVLPFAPTAGDAVPRPHVLVAGLGVALLSAVVPWSLDMAALRRLPERVVAVMVSLEPAAGAVAGLVLLGEHLAWPSWLAIACVSAASAGAAAAALRTAASPGGGGEGDGDPRPGSGRAVDVHAAAEGADTVGEAGQAAARDGGGAAGAVVADLGDDAVRARPDAELDGPGAGVLDGVGDRLAECEVQR</sequence>
<dbReference type="OrthoDB" id="9815120at2"/>